<dbReference type="PhylomeDB" id="S7ZG18"/>
<feature type="compositionally biased region" description="Polar residues" evidence="1">
    <location>
        <begin position="107"/>
        <end position="116"/>
    </location>
</feature>
<feature type="region of interest" description="Disordered" evidence="1">
    <location>
        <begin position="173"/>
        <end position="234"/>
    </location>
</feature>
<feature type="compositionally biased region" description="Basic residues" evidence="1">
    <location>
        <begin position="76"/>
        <end position="101"/>
    </location>
</feature>
<keyword evidence="3" id="KW-1185">Reference proteome</keyword>
<evidence type="ECO:0000313" key="3">
    <source>
        <dbReference type="Proteomes" id="UP000019376"/>
    </source>
</evidence>
<accession>S7ZG18</accession>
<proteinExistence type="predicted"/>
<dbReference type="EMBL" id="KB644411">
    <property type="protein sequence ID" value="EPS29214.1"/>
    <property type="molecule type" value="Genomic_DNA"/>
</dbReference>
<sequence length="337" mass="37487">MTSDIPMASVTCPLDLHMVDLESPPASDLPDLDLLALKCPSQTTVTEFPDSPSLSRSPSVTSFDSQLTEKFTAPHQHSRSNSRSTARSRPHSRHGSLHSTRRAANASIVTVSSTRTGPLDKRQSLLALHRESCRLFQEQDSMKQPATFSIDERRPSLFSAPSITFDHRRETRISSDNDLSAPSSPISPSPSAPPFDFEHHGSVSSTTPPHFLSYRDRSSTLPSNDSPAMLPTHTHSFSTSSVHVPATVIEWTSPATRRAEYEKIDRASRGVRGFWRRVAPRWCQSRVSRTPFFEEGKTKAEREGSVRRFRMDLPEEEESPRRSKPLTLKSLGLSGGN</sequence>
<dbReference type="AlphaFoldDB" id="S7ZG18"/>
<evidence type="ECO:0000256" key="1">
    <source>
        <dbReference type="SAM" id="MobiDB-lite"/>
    </source>
</evidence>
<dbReference type="OrthoDB" id="5366332at2759"/>
<feature type="compositionally biased region" description="Basic and acidic residues" evidence="1">
    <location>
        <begin position="294"/>
        <end position="313"/>
    </location>
</feature>
<feature type="region of interest" description="Disordered" evidence="1">
    <location>
        <begin position="294"/>
        <end position="337"/>
    </location>
</feature>
<gene>
    <name evidence="2" type="ORF">PDE_04163</name>
</gene>
<dbReference type="eggNOG" id="ENOG502T27G">
    <property type="taxonomic scope" value="Eukaryota"/>
</dbReference>
<dbReference type="HOGENOM" id="CLU_824147_0_0_1"/>
<feature type="compositionally biased region" description="Low complexity" evidence="1">
    <location>
        <begin position="49"/>
        <end position="62"/>
    </location>
</feature>
<dbReference type="Proteomes" id="UP000019376">
    <property type="component" value="Unassembled WGS sequence"/>
</dbReference>
<organism evidence="2 3">
    <name type="scientific">Penicillium oxalicum (strain 114-2 / CGMCC 5302)</name>
    <name type="common">Penicillium decumbens</name>
    <dbReference type="NCBI Taxonomy" id="933388"/>
    <lineage>
        <taxon>Eukaryota</taxon>
        <taxon>Fungi</taxon>
        <taxon>Dikarya</taxon>
        <taxon>Ascomycota</taxon>
        <taxon>Pezizomycotina</taxon>
        <taxon>Eurotiomycetes</taxon>
        <taxon>Eurotiomycetidae</taxon>
        <taxon>Eurotiales</taxon>
        <taxon>Aspergillaceae</taxon>
        <taxon>Penicillium</taxon>
    </lineage>
</organism>
<name>S7ZG18_PENO1</name>
<evidence type="ECO:0000313" key="2">
    <source>
        <dbReference type="EMBL" id="EPS29214.1"/>
    </source>
</evidence>
<feature type="region of interest" description="Disordered" evidence="1">
    <location>
        <begin position="45"/>
        <end position="116"/>
    </location>
</feature>
<protein>
    <submittedName>
        <fullName evidence="2">Uncharacterized protein</fullName>
    </submittedName>
</protein>
<reference evidence="2 3" key="1">
    <citation type="journal article" date="2013" name="PLoS ONE">
        <title>Genomic and secretomic analyses reveal unique features of the lignocellulolytic enzyme system of Penicillium decumbens.</title>
        <authorList>
            <person name="Liu G."/>
            <person name="Zhang L."/>
            <person name="Wei X."/>
            <person name="Zou G."/>
            <person name="Qin Y."/>
            <person name="Ma L."/>
            <person name="Li J."/>
            <person name="Zheng H."/>
            <person name="Wang S."/>
            <person name="Wang C."/>
            <person name="Xun L."/>
            <person name="Zhao G.-P."/>
            <person name="Zhou Z."/>
            <person name="Qu Y."/>
        </authorList>
    </citation>
    <scope>NUCLEOTIDE SEQUENCE [LARGE SCALE GENOMIC DNA]</scope>
    <source>
        <strain evidence="3">114-2 / CGMCC 5302</strain>
    </source>
</reference>